<name>F8PFE5_SERL3</name>
<dbReference type="InParanoid" id="F8PFE5"/>
<accession>F8PFE5</accession>
<dbReference type="HOGENOM" id="CLU_2172623_0_0_1"/>
<gene>
    <name evidence="1" type="ORF">SERLA73DRAFT_68384</name>
</gene>
<dbReference type="AlphaFoldDB" id="F8PFE5"/>
<keyword evidence="2" id="KW-1185">Reference proteome</keyword>
<reference evidence="2" key="1">
    <citation type="journal article" date="2011" name="Science">
        <title>The plant cell wall-decomposing machinery underlies the functional diversity of forest fungi.</title>
        <authorList>
            <person name="Eastwood D.C."/>
            <person name="Floudas D."/>
            <person name="Binder M."/>
            <person name="Majcherczyk A."/>
            <person name="Schneider P."/>
            <person name="Aerts A."/>
            <person name="Asiegbu F.O."/>
            <person name="Baker S.E."/>
            <person name="Barry K."/>
            <person name="Bendiksby M."/>
            <person name="Blumentritt M."/>
            <person name="Coutinho P.M."/>
            <person name="Cullen D."/>
            <person name="de Vries R.P."/>
            <person name="Gathman A."/>
            <person name="Goodell B."/>
            <person name="Henrissat B."/>
            <person name="Ihrmark K."/>
            <person name="Kauserud H."/>
            <person name="Kohler A."/>
            <person name="LaButti K."/>
            <person name="Lapidus A."/>
            <person name="Lavin J.L."/>
            <person name="Lee Y.-H."/>
            <person name="Lindquist E."/>
            <person name="Lilly W."/>
            <person name="Lucas S."/>
            <person name="Morin E."/>
            <person name="Murat C."/>
            <person name="Oguiza J.A."/>
            <person name="Park J."/>
            <person name="Pisabarro A.G."/>
            <person name="Riley R."/>
            <person name="Rosling A."/>
            <person name="Salamov A."/>
            <person name="Schmidt O."/>
            <person name="Schmutz J."/>
            <person name="Skrede I."/>
            <person name="Stenlid J."/>
            <person name="Wiebenga A."/>
            <person name="Xie X."/>
            <person name="Kuees U."/>
            <person name="Hibbett D.S."/>
            <person name="Hoffmeister D."/>
            <person name="Hoegberg N."/>
            <person name="Martin F."/>
            <person name="Grigoriev I.V."/>
            <person name="Watkinson S.C."/>
        </authorList>
    </citation>
    <scope>NUCLEOTIDE SEQUENCE [LARGE SCALE GENOMIC DNA]</scope>
    <source>
        <strain evidence="2">strain S7.3</strain>
    </source>
</reference>
<evidence type="ECO:0000313" key="1">
    <source>
        <dbReference type="EMBL" id="EGO04714.1"/>
    </source>
</evidence>
<protein>
    <submittedName>
        <fullName evidence="1">Uncharacterized protein</fullName>
    </submittedName>
</protein>
<dbReference type="Proteomes" id="UP000008063">
    <property type="component" value="Unassembled WGS sequence"/>
</dbReference>
<sequence>MIVVLVLLGSDTSDPDLNCIKGVHGNGIKDDNKGVTLIDQSRVANVRIGQDSNLLEIFKKDISSEEKVRLDGNENYLWEDGLFYFKDKIYVPESARIKAIDR</sequence>
<evidence type="ECO:0000313" key="2">
    <source>
        <dbReference type="Proteomes" id="UP000008063"/>
    </source>
</evidence>
<dbReference type="EMBL" id="GL945474">
    <property type="protein sequence ID" value="EGO04714.1"/>
    <property type="molecule type" value="Genomic_DNA"/>
</dbReference>
<proteinExistence type="predicted"/>
<organism evidence="2">
    <name type="scientific">Serpula lacrymans var. lacrymans (strain S7.3)</name>
    <name type="common">Dry rot fungus</name>
    <dbReference type="NCBI Taxonomy" id="936435"/>
    <lineage>
        <taxon>Eukaryota</taxon>
        <taxon>Fungi</taxon>
        <taxon>Dikarya</taxon>
        <taxon>Basidiomycota</taxon>
        <taxon>Agaricomycotina</taxon>
        <taxon>Agaricomycetes</taxon>
        <taxon>Agaricomycetidae</taxon>
        <taxon>Boletales</taxon>
        <taxon>Coniophorineae</taxon>
        <taxon>Serpulaceae</taxon>
        <taxon>Serpula</taxon>
    </lineage>
</organism>